<evidence type="ECO:0000313" key="2">
    <source>
        <dbReference type="EMBL" id="QJW93751.1"/>
    </source>
</evidence>
<name>A0A6M5YKC3_9BACT</name>
<dbReference type="Gene3D" id="3.10.180.10">
    <property type="entry name" value="2,3-Dihydroxybiphenyl 1,2-Dioxygenase, domain 1"/>
    <property type="match status" value="1"/>
</dbReference>
<evidence type="ECO:0000313" key="3">
    <source>
        <dbReference type="Proteomes" id="UP000503447"/>
    </source>
</evidence>
<evidence type="ECO:0000259" key="1">
    <source>
        <dbReference type="PROSITE" id="PS51819"/>
    </source>
</evidence>
<sequence length="147" mass="15634">MPADITAVHPVLMARDVTASIDFYVRLGFATAFRDDPTVPRYAAIRRGRVELHLQWADPGQWAHPGDRPAYRFLAPDVDALHAEFVAAGALAAGASGSPWAVPKETPWGTREFHVRDPGGNVLQFYCPLSAAGASGAGRGAAPDPGM</sequence>
<dbReference type="PROSITE" id="PS51819">
    <property type="entry name" value="VOC"/>
    <property type="match status" value="1"/>
</dbReference>
<keyword evidence="3" id="KW-1185">Reference proteome</keyword>
<dbReference type="InterPro" id="IPR029068">
    <property type="entry name" value="Glyas_Bleomycin-R_OHBP_Dase"/>
</dbReference>
<proteinExistence type="predicted"/>
<dbReference type="Pfam" id="PF00903">
    <property type="entry name" value="Glyoxalase"/>
    <property type="match status" value="1"/>
</dbReference>
<gene>
    <name evidence="2" type="ORF">FTUN_1262</name>
</gene>
<dbReference type="Proteomes" id="UP000503447">
    <property type="component" value="Chromosome"/>
</dbReference>
<dbReference type="AlphaFoldDB" id="A0A6M5YKC3"/>
<dbReference type="RefSeq" id="WP_171469891.1">
    <property type="nucleotide sequence ID" value="NZ_CP053452.2"/>
</dbReference>
<feature type="domain" description="VOC" evidence="1">
    <location>
        <begin position="6"/>
        <end position="128"/>
    </location>
</feature>
<organism evidence="2 3">
    <name type="scientific">Frigoriglobus tundricola</name>
    <dbReference type="NCBI Taxonomy" id="2774151"/>
    <lineage>
        <taxon>Bacteria</taxon>
        <taxon>Pseudomonadati</taxon>
        <taxon>Planctomycetota</taxon>
        <taxon>Planctomycetia</taxon>
        <taxon>Gemmatales</taxon>
        <taxon>Gemmataceae</taxon>
        <taxon>Frigoriglobus</taxon>
    </lineage>
</organism>
<dbReference type="InterPro" id="IPR037523">
    <property type="entry name" value="VOC_core"/>
</dbReference>
<dbReference type="EMBL" id="CP053452">
    <property type="protein sequence ID" value="QJW93751.1"/>
    <property type="molecule type" value="Genomic_DNA"/>
</dbReference>
<dbReference type="InterPro" id="IPR004360">
    <property type="entry name" value="Glyas_Fos-R_dOase_dom"/>
</dbReference>
<reference evidence="3" key="1">
    <citation type="submission" date="2020-05" db="EMBL/GenBank/DDBJ databases">
        <title>Frigoriglobus tundricola gen. nov., sp. nov., a psychrotolerant cellulolytic planctomycete of the family Gemmataceae with two divergent copies of 16S rRNA gene.</title>
        <authorList>
            <person name="Kulichevskaya I.S."/>
            <person name="Ivanova A.A."/>
            <person name="Naumoff D.G."/>
            <person name="Beletsky A.V."/>
            <person name="Rijpstra W.I.C."/>
            <person name="Sinninghe Damste J.S."/>
            <person name="Mardanov A.V."/>
            <person name="Ravin N.V."/>
            <person name="Dedysh S.N."/>
        </authorList>
    </citation>
    <scope>NUCLEOTIDE SEQUENCE [LARGE SCALE GENOMIC DNA]</scope>
    <source>
        <strain evidence="3">PL17</strain>
    </source>
</reference>
<dbReference type="KEGG" id="ftj:FTUN_1262"/>
<dbReference type="SUPFAM" id="SSF54593">
    <property type="entry name" value="Glyoxalase/Bleomycin resistance protein/Dihydroxybiphenyl dioxygenase"/>
    <property type="match status" value="1"/>
</dbReference>
<protein>
    <recommendedName>
        <fullName evidence="1">VOC domain-containing protein</fullName>
    </recommendedName>
</protein>
<accession>A0A6M5YKC3</accession>